<protein>
    <recommendedName>
        <fullName evidence="1">HTH luxR-type domain-containing protein</fullName>
    </recommendedName>
</protein>
<dbReference type="InterPro" id="IPR000792">
    <property type="entry name" value="Tscrpt_reg_LuxR_C"/>
</dbReference>
<keyword evidence="3" id="KW-1185">Reference proteome</keyword>
<dbReference type="EMBL" id="QKYN01000123">
    <property type="protein sequence ID" value="RAG82128.1"/>
    <property type="molecule type" value="Genomic_DNA"/>
</dbReference>
<dbReference type="OrthoDB" id="4307453at2"/>
<dbReference type="GO" id="GO:0003677">
    <property type="term" value="F:DNA binding"/>
    <property type="evidence" value="ECO:0007669"/>
    <property type="project" value="InterPro"/>
</dbReference>
<gene>
    <name evidence="2" type="ORF">DN069_29245</name>
</gene>
<evidence type="ECO:0000259" key="1">
    <source>
        <dbReference type="SMART" id="SM00421"/>
    </source>
</evidence>
<dbReference type="PANTHER" id="PTHR34293">
    <property type="entry name" value="HTH-TYPE TRANSCRIPTIONAL REGULATOR TRMBL2"/>
    <property type="match status" value="1"/>
</dbReference>
<proteinExistence type="predicted"/>
<comment type="caution">
    <text evidence="2">The sequence shown here is derived from an EMBL/GenBank/DDBJ whole genome shotgun (WGS) entry which is preliminary data.</text>
</comment>
<dbReference type="InterPro" id="IPR051797">
    <property type="entry name" value="TrmB-like"/>
</dbReference>
<dbReference type="AlphaFoldDB" id="A0A2X0J458"/>
<name>A0A2X0J458_9ACTN</name>
<sequence length="340" mass="36891">MSSGAGGGAPLSRAAELLFQEILDHGGVYRLTVPTIDDDPPCKELFDCGLIGLTDPNAAVSAARHFTAVDPVLARARWLAHLRHQAIERFDALERLSADLDTLVAAYDAGPVDAAGRNGGFEAVGGRREINARIGQLMAAATREVFSLQPGERPSHLLDNVTPRDRDAAHRLTWRTLYSESVRQDPNVLRYVRVLTGEGARFRTSTRLIGRLILIDRTTAVIPMTAPPAGMAACFVSEPTVVAFLRQVFLALWRQGHPLEADQPSLADLPPLQQEIAALLREGLDQAQIMRRTGLKTRTCSAQIADLKKAFGAGTLFQLGAALAAAEARQARSRPDPERE</sequence>
<dbReference type="SMART" id="SM00421">
    <property type="entry name" value="HTH_LUXR"/>
    <property type="match status" value="1"/>
</dbReference>
<dbReference type="RefSeq" id="WP_111506033.1">
    <property type="nucleotide sequence ID" value="NZ_QKYN01000123.1"/>
</dbReference>
<reference evidence="2 3" key="1">
    <citation type="submission" date="2018-06" db="EMBL/GenBank/DDBJ databases">
        <title>Streptacidiphilus pinicola sp. nov., isolated from pine grove soil.</title>
        <authorList>
            <person name="Roh S.G."/>
            <person name="Park S."/>
            <person name="Kim M.-K."/>
            <person name="Yun B.-R."/>
            <person name="Park J."/>
            <person name="Kim M.J."/>
            <person name="Kim Y.S."/>
            <person name="Kim S.B."/>
        </authorList>
    </citation>
    <scope>NUCLEOTIDE SEQUENCE [LARGE SCALE GENOMIC DNA]</scope>
    <source>
        <strain evidence="2 3">MMS16-CNU450</strain>
    </source>
</reference>
<dbReference type="GO" id="GO:0006355">
    <property type="term" value="P:regulation of DNA-templated transcription"/>
    <property type="evidence" value="ECO:0007669"/>
    <property type="project" value="InterPro"/>
</dbReference>
<dbReference type="Proteomes" id="UP000248889">
    <property type="component" value="Unassembled WGS sequence"/>
</dbReference>
<evidence type="ECO:0000313" key="2">
    <source>
        <dbReference type="EMBL" id="RAG82128.1"/>
    </source>
</evidence>
<dbReference type="PANTHER" id="PTHR34293:SF1">
    <property type="entry name" value="HTH-TYPE TRANSCRIPTIONAL REGULATOR TRMBL2"/>
    <property type="match status" value="1"/>
</dbReference>
<feature type="domain" description="HTH luxR-type" evidence="1">
    <location>
        <begin position="266"/>
        <end position="323"/>
    </location>
</feature>
<evidence type="ECO:0000313" key="3">
    <source>
        <dbReference type="Proteomes" id="UP000248889"/>
    </source>
</evidence>
<dbReference type="InterPro" id="IPR036388">
    <property type="entry name" value="WH-like_DNA-bd_sf"/>
</dbReference>
<accession>A0A2X0J458</accession>
<organism evidence="2 3">
    <name type="scientific">Streptacidiphilus pinicola</name>
    <dbReference type="NCBI Taxonomy" id="2219663"/>
    <lineage>
        <taxon>Bacteria</taxon>
        <taxon>Bacillati</taxon>
        <taxon>Actinomycetota</taxon>
        <taxon>Actinomycetes</taxon>
        <taxon>Kitasatosporales</taxon>
        <taxon>Streptomycetaceae</taxon>
        <taxon>Streptacidiphilus</taxon>
    </lineage>
</organism>
<dbReference type="Gene3D" id="1.10.10.10">
    <property type="entry name" value="Winged helix-like DNA-binding domain superfamily/Winged helix DNA-binding domain"/>
    <property type="match status" value="1"/>
</dbReference>
<dbReference type="SUPFAM" id="SSF46894">
    <property type="entry name" value="C-terminal effector domain of the bipartite response regulators"/>
    <property type="match status" value="1"/>
</dbReference>
<dbReference type="InterPro" id="IPR016032">
    <property type="entry name" value="Sig_transdc_resp-reg_C-effctor"/>
</dbReference>